<dbReference type="FunFam" id="2.30.30.40:FF:000133">
    <property type="entry name" value="FYN-binding protein-like isoform X2"/>
    <property type="match status" value="1"/>
</dbReference>
<evidence type="ECO:0000259" key="5">
    <source>
        <dbReference type="PROSITE" id="PS50002"/>
    </source>
</evidence>
<organism evidence="6 7">
    <name type="scientific">Alosa alosa</name>
    <name type="common">allis shad</name>
    <dbReference type="NCBI Taxonomy" id="278164"/>
    <lineage>
        <taxon>Eukaryota</taxon>
        <taxon>Metazoa</taxon>
        <taxon>Chordata</taxon>
        <taxon>Craniata</taxon>
        <taxon>Vertebrata</taxon>
        <taxon>Euteleostomi</taxon>
        <taxon>Actinopterygii</taxon>
        <taxon>Neopterygii</taxon>
        <taxon>Teleostei</taxon>
        <taxon>Clupei</taxon>
        <taxon>Clupeiformes</taxon>
        <taxon>Clupeoidei</taxon>
        <taxon>Clupeidae</taxon>
        <taxon>Alosa</taxon>
    </lineage>
</organism>
<comment type="caution">
    <text evidence="6">The sequence shown here is derived from an EMBL/GenBank/DDBJ whole genome shotgun (WGS) entry which is preliminary data.</text>
</comment>
<dbReference type="Pfam" id="PF14603">
    <property type="entry name" value="hSH3"/>
    <property type="match status" value="2"/>
</dbReference>
<feature type="compositionally biased region" description="Low complexity" evidence="4">
    <location>
        <begin position="54"/>
        <end position="68"/>
    </location>
</feature>
<keyword evidence="7" id="KW-1185">Reference proteome</keyword>
<proteinExistence type="predicted"/>
<dbReference type="PANTHER" id="PTHR16830">
    <property type="entry name" value="SH2 CONTAINING ADAPTOR PRAM-1 RELATED"/>
    <property type="match status" value="1"/>
</dbReference>
<name>A0AAV6GF72_9TELE</name>
<dbReference type="EMBL" id="JADWDJ010000012">
    <property type="protein sequence ID" value="KAG5272047.1"/>
    <property type="molecule type" value="Genomic_DNA"/>
</dbReference>
<dbReference type="InterPro" id="IPR029294">
    <property type="entry name" value="hSH3"/>
</dbReference>
<evidence type="ECO:0000256" key="4">
    <source>
        <dbReference type="SAM" id="MobiDB-lite"/>
    </source>
</evidence>
<feature type="compositionally biased region" description="Basic and acidic residues" evidence="4">
    <location>
        <begin position="644"/>
        <end position="660"/>
    </location>
</feature>
<gene>
    <name evidence="6" type="ORF">AALO_G00161070</name>
</gene>
<feature type="region of interest" description="Disordered" evidence="4">
    <location>
        <begin position="1"/>
        <end position="455"/>
    </location>
</feature>
<feature type="domain" description="SH3" evidence="5">
    <location>
        <begin position="458"/>
        <end position="519"/>
    </location>
</feature>
<dbReference type="InterPro" id="IPR036028">
    <property type="entry name" value="SH3-like_dom_sf"/>
</dbReference>
<keyword evidence="2" id="KW-0597">Phosphoprotein</keyword>
<evidence type="ECO:0000256" key="3">
    <source>
        <dbReference type="PROSITE-ProRule" id="PRU00192"/>
    </source>
</evidence>
<protein>
    <recommendedName>
        <fullName evidence="5">SH3 domain-containing protein</fullName>
    </recommendedName>
</protein>
<dbReference type="Gene3D" id="2.30.30.40">
    <property type="entry name" value="SH3 Domains"/>
    <property type="match status" value="2"/>
</dbReference>
<reference evidence="6" key="1">
    <citation type="submission" date="2020-10" db="EMBL/GenBank/DDBJ databases">
        <title>Chromosome-scale genome assembly of the Allis shad, Alosa alosa.</title>
        <authorList>
            <person name="Margot Z."/>
            <person name="Christophe K."/>
            <person name="Cabau C."/>
            <person name="Louis A."/>
            <person name="Berthelot C."/>
            <person name="Parey E."/>
            <person name="Roest Crollius H."/>
            <person name="Montfort J."/>
            <person name="Robinson-Rechavi M."/>
            <person name="Bucao C."/>
            <person name="Bouchez O."/>
            <person name="Gislard M."/>
            <person name="Lluch J."/>
            <person name="Milhes M."/>
            <person name="Lampietro C."/>
            <person name="Lopez Roques C."/>
            <person name="Donnadieu C."/>
            <person name="Braasch I."/>
            <person name="Desvignes T."/>
            <person name="Postlethwait J."/>
            <person name="Bobe J."/>
            <person name="Guiguen Y."/>
        </authorList>
    </citation>
    <scope>NUCLEOTIDE SEQUENCE</scope>
    <source>
        <strain evidence="6">M-15738</strain>
        <tissue evidence="6">Blood</tissue>
    </source>
</reference>
<dbReference type="SUPFAM" id="SSF50044">
    <property type="entry name" value="SH3-domain"/>
    <property type="match status" value="2"/>
</dbReference>
<feature type="region of interest" description="Disordered" evidence="4">
    <location>
        <begin position="623"/>
        <end position="660"/>
    </location>
</feature>
<dbReference type="InterPro" id="IPR001452">
    <property type="entry name" value="SH3_domain"/>
</dbReference>
<feature type="compositionally biased region" description="Basic and acidic residues" evidence="4">
    <location>
        <begin position="409"/>
        <end position="448"/>
    </location>
</feature>
<evidence type="ECO:0000313" key="7">
    <source>
        <dbReference type="Proteomes" id="UP000823561"/>
    </source>
</evidence>
<feature type="compositionally biased region" description="Pro residues" evidence="4">
    <location>
        <begin position="347"/>
        <end position="361"/>
    </location>
</feature>
<feature type="compositionally biased region" description="Acidic residues" evidence="4">
    <location>
        <begin position="397"/>
        <end position="408"/>
    </location>
</feature>
<dbReference type="GO" id="GO:0072659">
    <property type="term" value="P:protein localization to plasma membrane"/>
    <property type="evidence" value="ECO:0007669"/>
    <property type="project" value="TreeGrafter"/>
</dbReference>
<feature type="compositionally biased region" description="Polar residues" evidence="4">
    <location>
        <begin position="196"/>
        <end position="210"/>
    </location>
</feature>
<evidence type="ECO:0000256" key="2">
    <source>
        <dbReference type="ARBA" id="ARBA00022553"/>
    </source>
</evidence>
<dbReference type="AlphaFoldDB" id="A0AAV6GF72"/>
<dbReference type="GO" id="GO:0005886">
    <property type="term" value="C:plasma membrane"/>
    <property type="evidence" value="ECO:0007669"/>
    <property type="project" value="InterPro"/>
</dbReference>
<sequence length="752" mass="81592">MDNKTDVRAIMARFNTGTSPGDSDGKPAPGSRPKVPVHPTVSSGPPINAKKPVLEGSLSGSAASSTTVPKPNFLKSTASTSSAPEMRESPRPKALASRFEAPQENTSAKPSFVKQFPPRPKPGDGFQDSEPKSPFHKQPLQKPPLGIAATTMVADHKPPTPKPPPAVTKPPWLKDTLKSEDSGATPSPPKLLLTQKPKSSLNQFRQQSEGSGPPKPLGVRAAQNMFNRGEAKVEDGGIGESAVGSKPKPPLTIQKPALTKKPSGPGGLLVSDDPSAPKRNPLPNIFALGSAPAKPNRPPNVNLDKFSNGMAVPMAEEIRPPAPVLKKSGPPPPPAAHPSSQATSSGPTPPALPPCLPPRPPGAITQPGSDDNYDDLGSMNPPPLPAGGHPGQRHEDSESEEEMYEDLDDKWVQMEKEQEKKKEKEDKKRIEQEKKEQKERERKESDARKKFKLTGPVQIIHKAKARVDCKGGKTELTLKQGESIDIIRIGDNPEGRWLARSQDGSYGYVRTDSVDIDFQSLKQIPGQMIDDDPEVYDDIGAQHDTGSGINGQGVILPPPPGEDGEIYDDLDDPSFISPDPQDVKSPPKRGFLQMFFRAPGHNTDVPPPPQFTPDVNADEEIYDDVDSQGFPPPPPISSLPKFKPKNEDKDPKKQKKLEKEEKDFRKKFKFEGDINTLYQVSILPSLSCKKWGGKDLPLTPGETLDVIIKAQDNKLVCRNSEGKFGYVSVSHIVVEDADIYDDIGDECIYDND</sequence>
<feature type="compositionally biased region" description="Acidic residues" evidence="4">
    <location>
        <begin position="562"/>
        <end position="572"/>
    </location>
</feature>
<evidence type="ECO:0000313" key="6">
    <source>
        <dbReference type="EMBL" id="KAG5272047.1"/>
    </source>
</evidence>
<feature type="region of interest" description="Disordered" evidence="4">
    <location>
        <begin position="528"/>
        <end position="588"/>
    </location>
</feature>
<feature type="compositionally biased region" description="Low complexity" evidence="4">
    <location>
        <begin position="337"/>
        <end position="346"/>
    </location>
</feature>
<accession>A0AAV6GF72</accession>
<feature type="compositionally biased region" description="Polar residues" evidence="4">
    <location>
        <begin position="74"/>
        <end position="83"/>
    </location>
</feature>
<keyword evidence="1 3" id="KW-0728">SH3 domain</keyword>
<dbReference type="GO" id="GO:0050852">
    <property type="term" value="P:T cell receptor signaling pathway"/>
    <property type="evidence" value="ECO:0007669"/>
    <property type="project" value="TreeGrafter"/>
</dbReference>
<dbReference type="Proteomes" id="UP000823561">
    <property type="component" value="Chromosome 12"/>
</dbReference>
<dbReference type="PROSITE" id="PS50002">
    <property type="entry name" value="SH3"/>
    <property type="match status" value="1"/>
</dbReference>
<dbReference type="PANTHER" id="PTHR16830:SF12">
    <property type="entry name" value="PDZ DOMAIN-CONTAINING PROTEIN"/>
    <property type="match status" value="1"/>
</dbReference>
<dbReference type="GO" id="GO:0007229">
    <property type="term" value="P:integrin-mediated signaling pathway"/>
    <property type="evidence" value="ECO:0007669"/>
    <property type="project" value="InterPro"/>
</dbReference>
<dbReference type="InterPro" id="IPR043443">
    <property type="entry name" value="FYB1/2-like"/>
</dbReference>
<evidence type="ECO:0000256" key="1">
    <source>
        <dbReference type="ARBA" id="ARBA00022443"/>
    </source>
</evidence>